<gene>
    <name evidence="1" type="ORF">OKW52_11465</name>
</gene>
<protein>
    <submittedName>
        <fullName evidence="1">DUF1513 domain-containing protein</fullName>
    </submittedName>
</protein>
<dbReference type="PIRSF" id="PIRSF028101">
    <property type="entry name" value="UCP028101"/>
    <property type="match status" value="1"/>
</dbReference>
<dbReference type="Proteomes" id="UP001208938">
    <property type="component" value="Unassembled WGS sequence"/>
</dbReference>
<reference evidence="1 2" key="1">
    <citation type="submission" date="2022-10" db="EMBL/GenBank/DDBJ databases">
        <title>Pararhodobacter sp. nov., isolated from marine algae.</title>
        <authorList>
            <person name="Choi B.J."/>
            <person name="Kim J.M."/>
            <person name="Lee J.K."/>
            <person name="Choi D.G."/>
            <person name="Jeon C.O."/>
        </authorList>
    </citation>
    <scope>NUCLEOTIDE SEQUENCE [LARGE SCALE GENOMIC DNA]</scope>
    <source>
        <strain evidence="1 2">ZQ420</strain>
    </source>
</reference>
<sequence>MTSRRAFLAGLVAVAAPKPSWADAGGPRWLACAREADGAYALFGIAEDGADTFRLPLPARGHAGAGHPHRPQAVVFARRPGAFALVLDCATGSLLRQLTPPEGMQFNGHGAFTEDGSLLTTTEQRASDSQGFLGLWDAEYRRIGQIETGGIGPHEVLRLPGDVFAVANGGIATDPSDRTKLNVPDMAPSLTYIEADAIAEQVTLNPALHFASIRHLAHDDGTLAFAMQWEGDAGQVVPLLGLHRRGNAPLLASAPDAEQALMQGYAGSCAFTAGEVAITSPRGGRLHRFDTSGAFLGATRRADICGLAPCPGGFLTTDGGGGVLRVTQGHARPLGLRPRAWDNHIVTL</sequence>
<organism evidence="1 2">
    <name type="scientific">Pararhodobacter zhoushanensis</name>
    <dbReference type="NCBI Taxonomy" id="2479545"/>
    <lineage>
        <taxon>Bacteria</taxon>
        <taxon>Pseudomonadati</taxon>
        <taxon>Pseudomonadota</taxon>
        <taxon>Alphaproteobacteria</taxon>
        <taxon>Rhodobacterales</taxon>
        <taxon>Paracoccaceae</taxon>
        <taxon>Pararhodobacter</taxon>
    </lineage>
</organism>
<dbReference type="PROSITE" id="PS51318">
    <property type="entry name" value="TAT"/>
    <property type="match status" value="1"/>
</dbReference>
<keyword evidence="2" id="KW-1185">Reference proteome</keyword>
<dbReference type="EMBL" id="JAPDFL010000001">
    <property type="protein sequence ID" value="MCW1932855.1"/>
    <property type="molecule type" value="Genomic_DNA"/>
</dbReference>
<dbReference type="InterPro" id="IPR008311">
    <property type="entry name" value="UCP028101"/>
</dbReference>
<dbReference type="InterPro" id="IPR006311">
    <property type="entry name" value="TAT_signal"/>
</dbReference>
<dbReference type="SUPFAM" id="SSF63829">
    <property type="entry name" value="Calcium-dependent phosphotriesterase"/>
    <property type="match status" value="1"/>
</dbReference>
<evidence type="ECO:0000313" key="1">
    <source>
        <dbReference type="EMBL" id="MCW1932855.1"/>
    </source>
</evidence>
<accession>A0ABT3GZ69</accession>
<evidence type="ECO:0000313" key="2">
    <source>
        <dbReference type="Proteomes" id="UP001208938"/>
    </source>
</evidence>
<name>A0ABT3GZ69_9RHOB</name>
<comment type="caution">
    <text evidence="1">The sequence shown here is derived from an EMBL/GenBank/DDBJ whole genome shotgun (WGS) entry which is preliminary data.</text>
</comment>
<proteinExistence type="predicted"/>
<dbReference type="Pfam" id="PF07433">
    <property type="entry name" value="DUF1513"/>
    <property type="match status" value="1"/>
</dbReference>
<dbReference type="RefSeq" id="WP_264505820.1">
    <property type="nucleotide sequence ID" value="NZ_JAPDFL010000001.1"/>
</dbReference>